<protein>
    <submittedName>
        <fullName evidence="2">Uncharacterized protein</fullName>
    </submittedName>
</protein>
<feature type="compositionally biased region" description="Acidic residues" evidence="1">
    <location>
        <begin position="207"/>
        <end position="218"/>
    </location>
</feature>
<feature type="region of interest" description="Disordered" evidence="1">
    <location>
        <begin position="1"/>
        <end position="22"/>
    </location>
</feature>
<dbReference type="AlphaFoldDB" id="A0A8H6FC14"/>
<dbReference type="Proteomes" id="UP000593566">
    <property type="component" value="Unassembled WGS sequence"/>
</dbReference>
<reference evidence="2 3" key="1">
    <citation type="journal article" date="2020" name="Genomics">
        <title>Complete, high-quality genomes from long-read metagenomic sequencing of two wolf lichen thalli reveals enigmatic genome architecture.</title>
        <authorList>
            <person name="McKenzie S.K."/>
            <person name="Walston R.F."/>
            <person name="Allen J.L."/>
        </authorList>
    </citation>
    <scope>NUCLEOTIDE SEQUENCE [LARGE SCALE GENOMIC DNA]</scope>
    <source>
        <strain evidence="2">WasteWater1</strain>
    </source>
</reference>
<dbReference type="GeneID" id="59329776"/>
<keyword evidence="3" id="KW-1185">Reference proteome</keyword>
<dbReference type="EMBL" id="JACCJB010000012">
    <property type="protein sequence ID" value="KAF6222274.1"/>
    <property type="molecule type" value="Genomic_DNA"/>
</dbReference>
<dbReference type="RefSeq" id="XP_037151709.1">
    <property type="nucleotide sequence ID" value="XM_037292290.1"/>
</dbReference>
<feature type="region of interest" description="Disordered" evidence="1">
    <location>
        <begin position="207"/>
        <end position="237"/>
    </location>
</feature>
<evidence type="ECO:0000256" key="1">
    <source>
        <dbReference type="SAM" id="MobiDB-lite"/>
    </source>
</evidence>
<proteinExistence type="predicted"/>
<gene>
    <name evidence="2" type="ORF">HO133_001360</name>
</gene>
<sequence length="299" mass="33250">MLFEPQSGGAGHHQVSKAVPIGPPLHALHPASSWQPPLRNISISSLQPTELVTRKLLKRSRPQEEVDRFGESMSRKKRRLRHELVTSRLSRPYATPATHIARGAWRLGVWARQRLSGGLLLRKGAILNSIAKKRKKATLESTKKIGFHEANRAPMYGNTCYMISPRANNIRSQSDSSHNPPSQASLKPFSVFTSSDYDAFDYEENEPIEDEEDEEDNVGDNQPVYSDFRMLGSSDSDEEFGDASYSFDTLDTSYHLGIDHGEKAIQLVMENERQDEVSVAPVTARIPSSSYSGLVAAGV</sequence>
<feature type="region of interest" description="Disordered" evidence="1">
    <location>
        <begin position="169"/>
        <end position="188"/>
    </location>
</feature>
<evidence type="ECO:0000313" key="3">
    <source>
        <dbReference type="Proteomes" id="UP000593566"/>
    </source>
</evidence>
<comment type="caution">
    <text evidence="2">The sequence shown here is derived from an EMBL/GenBank/DDBJ whole genome shotgun (WGS) entry which is preliminary data.</text>
</comment>
<organism evidence="2 3">
    <name type="scientific">Letharia lupina</name>
    <dbReference type="NCBI Taxonomy" id="560253"/>
    <lineage>
        <taxon>Eukaryota</taxon>
        <taxon>Fungi</taxon>
        <taxon>Dikarya</taxon>
        <taxon>Ascomycota</taxon>
        <taxon>Pezizomycotina</taxon>
        <taxon>Lecanoromycetes</taxon>
        <taxon>OSLEUM clade</taxon>
        <taxon>Lecanoromycetidae</taxon>
        <taxon>Lecanorales</taxon>
        <taxon>Lecanorineae</taxon>
        <taxon>Parmeliaceae</taxon>
        <taxon>Letharia</taxon>
    </lineage>
</organism>
<evidence type="ECO:0000313" key="2">
    <source>
        <dbReference type="EMBL" id="KAF6222274.1"/>
    </source>
</evidence>
<name>A0A8H6FC14_9LECA</name>
<accession>A0A8H6FC14</accession>